<evidence type="ECO:0000256" key="5">
    <source>
        <dbReference type="PROSITE-ProRule" id="PRU00335"/>
    </source>
</evidence>
<proteinExistence type="predicted"/>
<dbReference type="KEGG" id="cfi:Celf_0764"/>
<keyword evidence="2" id="KW-0805">Transcription regulation</keyword>
<dbReference type="GO" id="GO:0045892">
    <property type="term" value="P:negative regulation of DNA-templated transcription"/>
    <property type="evidence" value="ECO:0007669"/>
    <property type="project" value="InterPro"/>
</dbReference>
<dbReference type="STRING" id="590998.Celf_0764"/>
<evidence type="ECO:0000313" key="7">
    <source>
        <dbReference type="EMBL" id="AEE44904.1"/>
    </source>
</evidence>
<dbReference type="PANTHER" id="PTHR30055">
    <property type="entry name" value="HTH-TYPE TRANSCRIPTIONAL REGULATOR RUTR"/>
    <property type="match status" value="1"/>
</dbReference>
<feature type="domain" description="HTH tetR-type" evidence="6">
    <location>
        <begin position="9"/>
        <end position="69"/>
    </location>
</feature>
<dbReference type="PRINTS" id="PR00400">
    <property type="entry name" value="TETREPRESSOR"/>
</dbReference>
<dbReference type="InterPro" id="IPR050109">
    <property type="entry name" value="HTH-type_TetR-like_transc_reg"/>
</dbReference>
<dbReference type="SUPFAM" id="SSF46689">
    <property type="entry name" value="Homeodomain-like"/>
    <property type="match status" value="1"/>
</dbReference>
<evidence type="ECO:0000256" key="1">
    <source>
        <dbReference type="ARBA" id="ARBA00022491"/>
    </source>
</evidence>
<keyword evidence="8" id="KW-1185">Reference proteome</keyword>
<dbReference type="PROSITE" id="PS50977">
    <property type="entry name" value="HTH_TETR_2"/>
    <property type="match status" value="1"/>
</dbReference>
<dbReference type="GO" id="GO:0003700">
    <property type="term" value="F:DNA-binding transcription factor activity"/>
    <property type="evidence" value="ECO:0007669"/>
    <property type="project" value="TreeGrafter"/>
</dbReference>
<evidence type="ECO:0000256" key="4">
    <source>
        <dbReference type="ARBA" id="ARBA00023163"/>
    </source>
</evidence>
<dbReference type="AlphaFoldDB" id="F4GZI3"/>
<dbReference type="PRINTS" id="PR00455">
    <property type="entry name" value="HTHTETR"/>
</dbReference>
<dbReference type="HOGENOM" id="CLU_069543_5_2_11"/>
<gene>
    <name evidence="7" type="ordered locus">Celf_0764</name>
</gene>
<dbReference type="PANTHER" id="PTHR30055:SF151">
    <property type="entry name" value="TRANSCRIPTIONAL REGULATORY PROTEIN"/>
    <property type="match status" value="1"/>
</dbReference>
<dbReference type="eggNOG" id="COG1309">
    <property type="taxonomic scope" value="Bacteria"/>
</dbReference>
<dbReference type="Pfam" id="PF02909">
    <property type="entry name" value="TetR_C_1"/>
    <property type="match status" value="1"/>
</dbReference>
<dbReference type="Gene3D" id="1.10.357.10">
    <property type="entry name" value="Tetracycline Repressor, domain 2"/>
    <property type="match status" value="1"/>
</dbReference>
<reference evidence="7 8" key="1">
    <citation type="submission" date="2011-04" db="EMBL/GenBank/DDBJ databases">
        <title>Complete sequence of Cellulomonas fimi ATCC 484.</title>
        <authorList>
            <consortium name="US DOE Joint Genome Institute"/>
            <person name="Lucas S."/>
            <person name="Han J."/>
            <person name="Lapidus A."/>
            <person name="Cheng J.-F."/>
            <person name="Goodwin L."/>
            <person name="Pitluck S."/>
            <person name="Peters L."/>
            <person name="Chertkov O."/>
            <person name="Detter J.C."/>
            <person name="Han C."/>
            <person name="Tapia R."/>
            <person name="Land M."/>
            <person name="Hauser L."/>
            <person name="Kyrpides N."/>
            <person name="Ivanova N."/>
            <person name="Ovchinnikova G."/>
            <person name="Pagani I."/>
            <person name="Mead D."/>
            <person name="Brumm P."/>
            <person name="Woyke T."/>
        </authorList>
    </citation>
    <scope>NUCLEOTIDE SEQUENCE [LARGE SCALE GENOMIC DNA]</scope>
    <source>
        <strain evidence="8">ATCC 484 / DSM 20113 / JCM 1341 / NBRC 15513 / NCIMB 8980 / NCTC 7547</strain>
    </source>
</reference>
<organism evidence="7 8">
    <name type="scientific">Cellulomonas fimi (strain ATCC 484 / DSM 20113 / JCM 1341 / CCUG 24087 / LMG 16345 / NBRC 15513 / NCIMB 8980 / NCTC 7547 / NRS-133)</name>
    <dbReference type="NCBI Taxonomy" id="590998"/>
    <lineage>
        <taxon>Bacteria</taxon>
        <taxon>Bacillati</taxon>
        <taxon>Actinomycetota</taxon>
        <taxon>Actinomycetes</taxon>
        <taxon>Micrococcales</taxon>
        <taxon>Cellulomonadaceae</taxon>
        <taxon>Cellulomonas</taxon>
    </lineage>
</organism>
<keyword evidence="4" id="KW-0804">Transcription</keyword>
<dbReference type="InterPro" id="IPR001647">
    <property type="entry name" value="HTH_TetR"/>
</dbReference>
<protein>
    <submittedName>
        <fullName evidence="7">Tetracyclin repressor domain-containing protein</fullName>
    </submittedName>
</protein>
<keyword evidence="3 5" id="KW-0238">DNA-binding</keyword>
<evidence type="ECO:0000259" key="6">
    <source>
        <dbReference type="PROSITE" id="PS50977"/>
    </source>
</evidence>
<dbReference type="InterPro" id="IPR004111">
    <property type="entry name" value="Repressor_TetR_C"/>
</dbReference>
<evidence type="ECO:0000256" key="2">
    <source>
        <dbReference type="ARBA" id="ARBA00023015"/>
    </source>
</evidence>
<dbReference type="Proteomes" id="UP000008460">
    <property type="component" value="Chromosome"/>
</dbReference>
<name>F4GZI3_CELFA</name>
<sequence length="230" mass="25103">MPARTDRPTLTRERVLAAARDLADRHGIDALTMRRLAEDLGVEAMSLYHHLPNKDAILDGLVELGFDEIVAEVGDPGPLEAGAWQPALRARALGARRVLLRHRWLAGLLEQRSAISPSMVRYVDATVGVMLAGGFSHDLAHHALHALGSRMFGFTQELPLDDNGTADIDMELFAAAAPHLSAMLAQVVHDAPEQTLGWCDDQTEFEFGLDIVLDGLERRRRAQHGPTAAS</sequence>
<dbReference type="InterPro" id="IPR036271">
    <property type="entry name" value="Tet_transcr_reg_TetR-rel_C_sf"/>
</dbReference>
<dbReference type="GO" id="GO:0046677">
    <property type="term" value="P:response to antibiotic"/>
    <property type="evidence" value="ECO:0007669"/>
    <property type="project" value="InterPro"/>
</dbReference>
<dbReference type="RefSeq" id="WP_013769933.1">
    <property type="nucleotide sequence ID" value="NC_015514.1"/>
</dbReference>
<keyword evidence="1" id="KW-0678">Repressor</keyword>
<evidence type="ECO:0000256" key="3">
    <source>
        <dbReference type="ARBA" id="ARBA00023125"/>
    </source>
</evidence>
<dbReference type="Pfam" id="PF00440">
    <property type="entry name" value="TetR_N"/>
    <property type="match status" value="1"/>
</dbReference>
<dbReference type="SUPFAM" id="SSF48498">
    <property type="entry name" value="Tetracyclin repressor-like, C-terminal domain"/>
    <property type="match status" value="1"/>
</dbReference>
<dbReference type="Gene3D" id="1.10.10.60">
    <property type="entry name" value="Homeodomain-like"/>
    <property type="match status" value="1"/>
</dbReference>
<evidence type="ECO:0000313" key="8">
    <source>
        <dbReference type="Proteomes" id="UP000008460"/>
    </source>
</evidence>
<dbReference type="GO" id="GO:0000976">
    <property type="term" value="F:transcription cis-regulatory region binding"/>
    <property type="evidence" value="ECO:0007669"/>
    <property type="project" value="TreeGrafter"/>
</dbReference>
<accession>F4GZI3</accession>
<feature type="DNA-binding region" description="H-T-H motif" evidence="5">
    <location>
        <begin position="32"/>
        <end position="51"/>
    </location>
</feature>
<dbReference type="EMBL" id="CP002666">
    <property type="protein sequence ID" value="AEE44904.1"/>
    <property type="molecule type" value="Genomic_DNA"/>
</dbReference>
<dbReference type="InterPro" id="IPR003012">
    <property type="entry name" value="Tet_transcr_reg_TetR"/>
</dbReference>
<dbReference type="InterPro" id="IPR009057">
    <property type="entry name" value="Homeodomain-like_sf"/>
</dbReference>